<dbReference type="EMBL" id="CP040871">
    <property type="protein sequence ID" value="QDA56502.1"/>
    <property type="molecule type" value="Genomic_DNA"/>
</dbReference>
<gene>
    <name evidence="2" type="ORF">FHQ07_03820</name>
</gene>
<feature type="transmembrane region" description="Helical" evidence="1">
    <location>
        <begin position="314"/>
        <end position="332"/>
    </location>
</feature>
<sequence length="335" mass="36344">MKMAFSCNSALRMSRRPHTPCSLRAAALRLRSRVLANSIAAHRTSSVQLAEIRSQSCEKFTVPSKSIAGQPPNNSLKPTPLRSGHAVAGRACHGVASTTLRVLAQALGGARPRSFQREDGLLMLQRTSQFSSATYSVQPESGCTPSAVVASREQHCRRTEPVLCSWPRFDRSLVKNSQCPAKASLVSRLTIRSSRLRFVPATPCLPRRDLHYTTRLSSGVRARDNRMQLIYSTSDLNFANRLARQLNEQGVETHVSNSHSSRLAGFGASFTPGFVGVWVIHEIDLPVAHEVLIAKGLIRTPNDQSPVSAPSKQGLAFLLAAIVVVVIGLLILGGP</sequence>
<dbReference type="Proteomes" id="UP000308149">
    <property type="component" value="Chromosome"/>
</dbReference>
<evidence type="ECO:0000313" key="2">
    <source>
        <dbReference type="EMBL" id="QDA56502.1"/>
    </source>
</evidence>
<organism evidence="2 3">
    <name type="scientific">Thermomonas aquatica</name>
    <dbReference type="NCBI Taxonomy" id="2202149"/>
    <lineage>
        <taxon>Bacteria</taxon>
        <taxon>Pseudomonadati</taxon>
        <taxon>Pseudomonadota</taxon>
        <taxon>Gammaproteobacteria</taxon>
        <taxon>Lysobacterales</taxon>
        <taxon>Lysobacteraceae</taxon>
        <taxon>Thermomonas</taxon>
    </lineage>
</organism>
<accession>A0A5B7ZRT6</accession>
<dbReference type="AlphaFoldDB" id="A0A5B7ZRT6"/>
<proteinExistence type="predicted"/>
<keyword evidence="1" id="KW-0472">Membrane</keyword>
<evidence type="ECO:0000313" key="3">
    <source>
        <dbReference type="Proteomes" id="UP000308149"/>
    </source>
</evidence>
<keyword evidence="1" id="KW-0812">Transmembrane</keyword>
<name>A0A5B7ZRT6_9GAMM</name>
<protein>
    <submittedName>
        <fullName evidence="2">DUF2007 domain-containing protein</fullName>
    </submittedName>
</protein>
<keyword evidence="1" id="KW-1133">Transmembrane helix</keyword>
<evidence type="ECO:0000256" key="1">
    <source>
        <dbReference type="SAM" id="Phobius"/>
    </source>
</evidence>
<dbReference type="KEGG" id="thes:FHQ07_03820"/>
<keyword evidence="3" id="KW-1185">Reference proteome</keyword>
<reference evidence="2 3" key="1">
    <citation type="submission" date="2019-06" db="EMBL/GenBank/DDBJ databases">
        <title>Thermomonas aquatica sp. nov., isolated from an industrial wastewater treatment plant.</title>
        <authorList>
            <person name="Jeon J.H."/>
            <person name="Park D.-S."/>
        </authorList>
    </citation>
    <scope>NUCLEOTIDE SEQUENCE [LARGE SCALE GENOMIC DNA]</scope>
    <source>
        <strain evidence="2 3">SY21</strain>
    </source>
</reference>